<dbReference type="EMBL" id="VOKX01000016">
    <property type="protein sequence ID" value="KAB7847316.1"/>
    <property type="molecule type" value="Genomic_DNA"/>
</dbReference>
<dbReference type="Pfam" id="PF04672">
    <property type="entry name" value="Methyltransf_19"/>
    <property type="match status" value="1"/>
</dbReference>
<dbReference type="Gene3D" id="3.40.50.150">
    <property type="entry name" value="Vaccinia Virus protein VP39"/>
    <property type="match status" value="1"/>
</dbReference>
<sequence length="275" mass="30929">MKEQDPDIDPNVPSVARMYDWLLGGIENYQSDRAACSELLKIAPSSREIALHNRAFLRRVVGILVRDYGVEQFLDHGSGLPTQDNVHQVAQRIDPDCRVVYVDNDPIVLAHGRTTLDENRNTAVVSADMRDTDEIFGHQAVRDLLKPGRRTAALFVSVLHCLPDTGDARDPRAVVRRTAERLRELGPGNLMVICQLVSDDPAIRRQVTELMARSTGGKWGRVREKEEVRAYFEGLDILEPGLVDVIDWRADPTAPLPAKRPEEWVEWGGVARLRD</sequence>
<comment type="caution">
    <text evidence="1">The sequence shown here is derived from an EMBL/GenBank/DDBJ whole genome shotgun (WGS) entry which is preliminary data.</text>
</comment>
<dbReference type="InterPro" id="IPR029063">
    <property type="entry name" value="SAM-dependent_MTases_sf"/>
</dbReference>
<dbReference type="OrthoDB" id="4134439at2"/>
<gene>
    <name evidence="1" type="ORF">FRZ00_10940</name>
</gene>
<dbReference type="AlphaFoldDB" id="A0A5N5WA56"/>
<dbReference type="SUPFAM" id="SSF53335">
    <property type="entry name" value="S-adenosyl-L-methionine-dependent methyltransferases"/>
    <property type="match status" value="1"/>
</dbReference>
<dbReference type="Proteomes" id="UP000327000">
    <property type="component" value="Unassembled WGS sequence"/>
</dbReference>
<proteinExistence type="predicted"/>
<evidence type="ECO:0000313" key="2">
    <source>
        <dbReference type="Proteomes" id="UP000327000"/>
    </source>
</evidence>
<keyword evidence="2" id="KW-1185">Reference proteome</keyword>
<evidence type="ECO:0008006" key="3">
    <source>
        <dbReference type="Google" id="ProtNLM"/>
    </source>
</evidence>
<accession>A0A5N5WA56</accession>
<protein>
    <recommendedName>
        <fullName evidence="3">SAM-dependent methyltransferase</fullName>
    </recommendedName>
</protein>
<organism evidence="1 2">
    <name type="scientific">Streptomyces mobaraensis</name>
    <name type="common">Streptoverticillium mobaraense</name>
    <dbReference type="NCBI Taxonomy" id="35621"/>
    <lineage>
        <taxon>Bacteria</taxon>
        <taxon>Bacillati</taxon>
        <taxon>Actinomycetota</taxon>
        <taxon>Actinomycetes</taxon>
        <taxon>Kitasatosporales</taxon>
        <taxon>Streptomycetaceae</taxon>
        <taxon>Streptomyces</taxon>
    </lineage>
</organism>
<reference evidence="1 2" key="1">
    <citation type="journal article" date="2019" name="Microb. Cell Fact.">
        <title>Exploring novel herbicidin analogues by transcriptional regulator overexpression and MS/MS molecular networking.</title>
        <authorList>
            <person name="Shi Y."/>
            <person name="Gu R."/>
            <person name="Li Y."/>
            <person name="Wang X."/>
            <person name="Ren W."/>
            <person name="Li X."/>
            <person name="Wang L."/>
            <person name="Xie Y."/>
            <person name="Hong B."/>
        </authorList>
    </citation>
    <scope>NUCLEOTIDE SEQUENCE [LARGE SCALE GENOMIC DNA]</scope>
    <source>
        <strain evidence="1 2">US-43</strain>
    </source>
</reference>
<dbReference type="PIRSF" id="PIRSF017393">
    <property type="entry name" value="MTase_SAV2177"/>
    <property type="match status" value="1"/>
</dbReference>
<dbReference type="RefSeq" id="WP_152263345.1">
    <property type="nucleotide sequence ID" value="NZ_VOKX01000016.1"/>
</dbReference>
<dbReference type="InterPro" id="IPR006764">
    <property type="entry name" value="SAM_dep_MeTrfase_SAV2177_type"/>
</dbReference>
<evidence type="ECO:0000313" key="1">
    <source>
        <dbReference type="EMBL" id="KAB7847316.1"/>
    </source>
</evidence>
<name>A0A5N5WA56_STRMB</name>